<dbReference type="Pfam" id="PF00448">
    <property type="entry name" value="SRP54"/>
    <property type="match status" value="1"/>
</dbReference>
<accession>A0A381TZC4</accession>
<dbReference type="Pfam" id="PF02978">
    <property type="entry name" value="SRP_SPB"/>
    <property type="match status" value="1"/>
</dbReference>
<dbReference type="PROSITE" id="PS00300">
    <property type="entry name" value="SRP54"/>
    <property type="match status" value="1"/>
</dbReference>
<reference evidence="11" key="1">
    <citation type="submission" date="2018-05" db="EMBL/GenBank/DDBJ databases">
        <authorList>
            <person name="Lanie J.A."/>
            <person name="Ng W.-L."/>
            <person name="Kazmierczak K.M."/>
            <person name="Andrzejewski T.M."/>
            <person name="Davidsen T.M."/>
            <person name="Wayne K.J."/>
            <person name="Tettelin H."/>
            <person name="Glass J.I."/>
            <person name="Rusch D."/>
            <person name="Podicherti R."/>
            <person name="Tsui H.-C.T."/>
            <person name="Winkler M.E."/>
        </authorList>
    </citation>
    <scope>NUCLEOTIDE SEQUENCE</scope>
</reference>
<dbReference type="GO" id="GO:0003924">
    <property type="term" value="F:GTPase activity"/>
    <property type="evidence" value="ECO:0007669"/>
    <property type="project" value="InterPro"/>
</dbReference>
<dbReference type="InterPro" id="IPR000897">
    <property type="entry name" value="SRP54_GTPase_dom"/>
</dbReference>
<evidence type="ECO:0000259" key="10">
    <source>
        <dbReference type="PROSITE" id="PS00300"/>
    </source>
</evidence>
<dbReference type="InterPro" id="IPR042101">
    <property type="entry name" value="SRP54_N_sf"/>
</dbReference>
<dbReference type="InterPro" id="IPR004780">
    <property type="entry name" value="SRP"/>
</dbReference>
<dbReference type="Gene3D" id="1.20.120.140">
    <property type="entry name" value="Signal recognition particle SRP54, nucleotide-binding domain"/>
    <property type="match status" value="1"/>
</dbReference>
<evidence type="ECO:0000256" key="2">
    <source>
        <dbReference type="ARBA" id="ARBA00022741"/>
    </source>
</evidence>
<organism evidence="11">
    <name type="scientific">marine metagenome</name>
    <dbReference type="NCBI Taxonomy" id="408172"/>
    <lineage>
        <taxon>unclassified sequences</taxon>
        <taxon>metagenomes</taxon>
        <taxon>ecological metagenomes</taxon>
    </lineage>
</organism>
<evidence type="ECO:0000256" key="8">
    <source>
        <dbReference type="ARBA" id="ARBA00035672"/>
    </source>
</evidence>
<dbReference type="NCBIfam" id="TIGR00959">
    <property type="entry name" value="ffh"/>
    <property type="match status" value="1"/>
</dbReference>
<dbReference type="EMBL" id="UINC01005416">
    <property type="protein sequence ID" value="SVA21189.1"/>
    <property type="molecule type" value="Genomic_DNA"/>
</dbReference>
<evidence type="ECO:0000256" key="6">
    <source>
        <dbReference type="ARBA" id="ARBA00023135"/>
    </source>
</evidence>
<feature type="region of interest" description="Disordered" evidence="9">
    <location>
        <begin position="428"/>
        <end position="455"/>
    </location>
</feature>
<evidence type="ECO:0000256" key="7">
    <source>
        <dbReference type="ARBA" id="ARBA00023274"/>
    </source>
</evidence>
<dbReference type="InterPro" id="IPR004125">
    <property type="entry name" value="Signal_recog_particle_SRP54_M"/>
</dbReference>
<gene>
    <name evidence="11" type="ORF">METZ01_LOCUS74043</name>
</gene>
<proteinExistence type="inferred from homology"/>
<name>A0A381TZC4_9ZZZZ</name>
<evidence type="ECO:0000256" key="1">
    <source>
        <dbReference type="ARBA" id="ARBA00005450"/>
    </source>
</evidence>
<evidence type="ECO:0000256" key="4">
    <source>
        <dbReference type="ARBA" id="ARBA00022884"/>
    </source>
</evidence>
<dbReference type="PANTHER" id="PTHR11564:SF5">
    <property type="entry name" value="SIGNAL RECOGNITION PARTICLE SUBUNIT SRP54"/>
    <property type="match status" value="1"/>
</dbReference>
<keyword evidence="2" id="KW-0547">Nucleotide-binding</keyword>
<dbReference type="InterPro" id="IPR036891">
    <property type="entry name" value="Signal_recog_part_SRP54_M_sf"/>
</dbReference>
<dbReference type="AlphaFoldDB" id="A0A381TZC4"/>
<dbReference type="SMART" id="SM00963">
    <property type="entry name" value="SRP54_N"/>
    <property type="match status" value="1"/>
</dbReference>
<sequence>MFASLSERLQGVFAAVRRESKLTPETVESALRGIRIALLEADVNFKVVGAFIDRVRDRAVDRSVLESLTPAQQVVAIVRDELRTLLGSGSPGLSKAQQLPQVVLLLGLQGAGKTTTTVKLARWLQAQGRHPLVVSTDVRRPAAIEQLAALSGDAGIRVHEPDPQVGAVDRAQGAIEMASSLGFDVVLVDTAGRSHVNDELMGELEGLKASIAPSDLLYVADAMTGQDAIKSAGEFNRRLGITGVVLTKMDGDARGGAALSVVSVVGAPVSFVGDGERLEDLQPFHPDRIVSRILGMGDVLSLVEKTEQVVSQEDATRLKGKLQRNEFTLEDMREQLGAVKRMGPLDRLVDLLPGMRQLASHAPGEFDAGGLVRTAAIIDSMTVRERRRCQVIDGSRRRRIARGSGTTVQDVNRLLKQFMEMRRMLRAVGTTSKSRKKKKGGRRRGALDSLWLQTR</sequence>
<dbReference type="EC" id="3.6.5.4" evidence="8"/>
<evidence type="ECO:0000256" key="3">
    <source>
        <dbReference type="ARBA" id="ARBA00022801"/>
    </source>
</evidence>
<feature type="compositionally biased region" description="Basic residues" evidence="9">
    <location>
        <begin position="433"/>
        <end position="444"/>
    </location>
</feature>
<dbReference type="GO" id="GO:0008312">
    <property type="term" value="F:7S RNA binding"/>
    <property type="evidence" value="ECO:0007669"/>
    <property type="project" value="InterPro"/>
</dbReference>
<evidence type="ECO:0000256" key="5">
    <source>
        <dbReference type="ARBA" id="ARBA00023134"/>
    </source>
</evidence>
<dbReference type="SMART" id="SM00962">
    <property type="entry name" value="SRP54"/>
    <property type="match status" value="1"/>
</dbReference>
<dbReference type="GO" id="GO:0005525">
    <property type="term" value="F:GTP binding"/>
    <property type="evidence" value="ECO:0007669"/>
    <property type="project" value="UniProtKB-KW"/>
</dbReference>
<dbReference type="InterPro" id="IPR027417">
    <property type="entry name" value="P-loop_NTPase"/>
</dbReference>
<keyword evidence="5" id="KW-0342">GTP-binding</keyword>
<feature type="domain" description="SRP54-type proteins GTP-binding" evidence="10">
    <location>
        <begin position="268"/>
        <end position="281"/>
    </location>
</feature>
<dbReference type="SMART" id="SM00382">
    <property type="entry name" value="AAA"/>
    <property type="match status" value="1"/>
</dbReference>
<keyword evidence="6" id="KW-0733">Signal recognition particle</keyword>
<comment type="similarity">
    <text evidence="1">Belongs to the GTP-binding SRP family. SRP54 subfamily.</text>
</comment>
<dbReference type="InterPro" id="IPR022941">
    <property type="entry name" value="SRP54"/>
</dbReference>
<protein>
    <recommendedName>
        <fullName evidence="8">signal-recognition-particle GTPase</fullName>
        <ecNumber evidence="8">3.6.5.4</ecNumber>
    </recommendedName>
</protein>
<keyword evidence="7" id="KW-0687">Ribonucleoprotein</keyword>
<dbReference type="GO" id="GO:0005786">
    <property type="term" value="C:signal recognition particle, endoplasmic reticulum targeting"/>
    <property type="evidence" value="ECO:0007669"/>
    <property type="project" value="UniProtKB-KW"/>
</dbReference>
<dbReference type="HAMAP" id="MF_00306">
    <property type="entry name" value="SRP54"/>
    <property type="match status" value="1"/>
</dbReference>
<evidence type="ECO:0000256" key="9">
    <source>
        <dbReference type="SAM" id="MobiDB-lite"/>
    </source>
</evidence>
<dbReference type="PANTHER" id="PTHR11564">
    <property type="entry name" value="SIGNAL RECOGNITION PARTICLE 54K PROTEIN SRP54"/>
    <property type="match status" value="1"/>
</dbReference>
<evidence type="ECO:0000313" key="11">
    <source>
        <dbReference type="EMBL" id="SVA21189.1"/>
    </source>
</evidence>
<dbReference type="GO" id="GO:0006614">
    <property type="term" value="P:SRP-dependent cotranslational protein targeting to membrane"/>
    <property type="evidence" value="ECO:0007669"/>
    <property type="project" value="InterPro"/>
</dbReference>
<dbReference type="InterPro" id="IPR003593">
    <property type="entry name" value="AAA+_ATPase"/>
</dbReference>
<dbReference type="Gene3D" id="3.40.50.300">
    <property type="entry name" value="P-loop containing nucleotide triphosphate hydrolases"/>
    <property type="match status" value="1"/>
</dbReference>
<dbReference type="SUPFAM" id="SSF47446">
    <property type="entry name" value="Signal peptide-binding domain"/>
    <property type="match status" value="1"/>
</dbReference>
<keyword evidence="3" id="KW-0378">Hydrolase</keyword>
<dbReference type="Gene3D" id="1.10.260.30">
    <property type="entry name" value="Signal recognition particle, SRP54 subunit, M-domain"/>
    <property type="match status" value="1"/>
</dbReference>
<keyword evidence="4" id="KW-0694">RNA-binding</keyword>
<dbReference type="Pfam" id="PF02881">
    <property type="entry name" value="SRP54_N"/>
    <property type="match status" value="1"/>
</dbReference>
<dbReference type="SUPFAM" id="SSF52540">
    <property type="entry name" value="P-loop containing nucleoside triphosphate hydrolases"/>
    <property type="match status" value="1"/>
</dbReference>
<dbReference type="InterPro" id="IPR013822">
    <property type="entry name" value="Signal_recog_particl_SRP54_hlx"/>
</dbReference>